<reference evidence="2 3" key="1">
    <citation type="submission" date="2020-05" db="EMBL/GenBank/DDBJ databases">
        <title>Identification and distribution of gene clusters putatively required for synthesis of sphingolipid metabolism inhibitors in phylogenetically diverse species of the filamentous fungus Fusarium.</title>
        <authorList>
            <person name="Kim H.-S."/>
            <person name="Busman M."/>
            <person name="Brown D.W."/>
            <person name="Divon H."/>
            <person name="Uhlig S."/>
            <person name="Proctor R.H."/>
        </authorList>
    </citation>
    <scope>NUCLEOTIDE SEQUENCE [LARGE SCALE GENOMIC DNA]</scope>
    <source>
        <strain evidence="2 3">NRRL 25311</strain>
    </source>
</reference>
<dbReference type="PANTHER" id="PTHR35910">
    <property type="entry name" value="2EXR DOMAIN-CONTAINING PROTEIN"/>
    <property type="match status" value="1"/>
</dbReference>
<dbReference type="EMBL" id="JAAOAK010000248">
    <property type="protein sequence ID" value="KAF5680272.1"/>
    <property type="molecule type" value="Genomic_DNA"/>
</dbReference>
<dbReference type="InterPro" id="IPR045518">
    <property type="entry name" value="2EXR"/>
</dbReference>
<proteinExistence type="predicted"/>
<evidence type="ECO:0000259" key="1">
    <source>
        <dbReference type="Pfam" id="PF20150"/>
    </source>
</evidence>
<dbReference type="Proteomes" id="UP000562682">
    <property type="component" value="Unassembled WGS sequence"/>
</dbReference>
<protein>
    <recommendedName>
        <fullName evidence="1">2EXR domain-containing protein</fullName>
    </recommendedName>
</protein>
<accession>A0A8H5U5S4</accession>
<sequence>MPTEFTLFSALPTELREEIWNLAIRPNKPGVHIFRVYGTFHDHQTLPEDAIHFSTDGYRFCGRSRDELGLALPRPENGLTCANKPSANSVSTYLIDTGLWTACHESRSMMKKAFLAVTNVPRWDKKYAHECMVGYYLFEGAPSYFTVRPQIDLFLLRPDSTDFTIHCIDEALCNDFAHIGFEYQSEWGPQLYEEDHNRGECLAFDQIASLSSNASWPCIWLVDYNLKRKSNAPPYKRQGFYAGDRRLMEVDFLDEDSRKYWEYIEPVPDGEYRKSSLYFAESLHSYYEQTRAEEPEALFNPGIYLLGWDKY</sequence>
<evidence type="ECO:0000313" key="3">
    <source>
        <dbReference type="Proteomes" id="UP000562682"/>
    </source>
</evidence>
<organism evidence="2 3">
    <name type="scientific">Fusarium denticulatum</name>
    <dbReference type="NCBI Taxonomy" id="48507"/>
    <lineage>
        <taxon>Eukaryota</taxon>
        <taxon>Fungi</taxon>
        <taxon>Dikarya</taxon>
        <taxon>Ascomycota</taxon>
        <taxon>Pezizomycotina</taxon>
        <taxon>Sordariomycetes</taxon>
        <taxon>Hypocreomycetidae</taxon>
        <taxon>Hypocreales</taxon>
        <taxon>Nectriaceae</taxon>
        <taxon>Fusarium</taxon>
        <taxon>Fusarium fujikuroi species complex</taxon>
    </lineage>
</organism>
<gene>
    <name evidence="2" type="ORF">FDENT_8475</name>
</gene>
<evidence type="ECO:0000313" key="2">
    <source>
        <dbReference type="EMBL" id="KAF5680272.1"/>
    </source>
</evidence>
<dbReference type="Pfam" id="PF20150">
    <property type="entry name" value="2EXR"/>
    <property type="match status" value="1"/>
</dbReference>
<comment type="caution">
    <text evidence="2">The sequence shown here is derived from an EMBL/GenBank/DDBJ whole genome shotgun (WGS) entry which is preliminary data.</text>
</comment>
<feature type="domain" description="2EXR" evidence="1">
    <location>
        <begin position="5"/>
        <end position="115"/>
    </location>
</feature>
<dbReference type="AlphaFoldDB" id="A0A8H5U5S4"/>
<dbReference type="PANTHER" id="PTHR35910:SF1">
    <property type="entry name" value="2EXR DOMAIN-CONTAINING PROTEIN"/>
    <property type="match status" value="1"/>
</dbReference>
<name>A0A8H5U5S4_9HYPO</name>
<keyword evidence="3" id="KW-1185">Reference proteome</keyword>